<evidence type="ECO:0000313" key="1">
    <source>
        <dbReference type="EMBL" id="MDR7071370.1"/>
    </source>
</evidence>
<evidence type="ECO:0000313" key="2">
    <source>
        <dbReference type="Proteomes" id="UP001258181"/>
    </source>
</evidence>
<accession>A0ABU1TVY5</accession>
<keyword evidence="2" id="KW-1185">Reference proteome</keyword>
<name>A0ABU1TVY5_9BACL</name>
<organism evidence="1 2">
    <name type="scientific">Fictibacillus barbaricus</name>
    <dbReference type="NCBI Taxonomy" id="182136"/>
    <lineage>
        <taxon>Bacteria</taxon>
        <taxon>Bacillati</taxon>
        <taxon>Bacillota</taxon>
        <taxon>Bacilli</taxon>
        <taxon>Bacillales</taxon>
        <taxon>Fictibacillaceae</taxon>
        <taxon>Fictibacillus</taxon>
    </lineage>
</organism>
<gene>
    <name evidence="1" type="ORF">J2X07_000345</name>
</gene>
<proteinExistence type="predicted"/>
<dbReference type="Proteomes" id="UP001258181">
    <property type="component" value="Unassembled WGS sequence"/>
</dbReference>
<comment type="caution">
    <text evidence="1">The sequence shown here is derived from an EMBL/GenBank/DDBJ whole genome shotgun (WGS) entry which is preliminary data.</text>
</comment>
<dbReference type="EMBL" id="JAVDWA010000001">
    <property type="protein sequence ID" value="MDR7071370.1"/>
    <property type="molecule type" value="Genomic_DNA"/>
</dbReference>
<sequence>MSFKVAHRLPRGKRALGTEINYFQEISLV</sequence>
<reference evidence="1 2" key="1">
    <citation type="submission" date="2023-07" db="EMBL/GenBank/DDBJ databases">
        <title>Sorghum-associated microbial communities from plants grown in Nebraska, USA.</title>
        <authorList>
            <person name="Schachtman D."/>
        </authorList>
    </citation>
    <scope>NUCLEOTIDE SEQUENCE [LARGE SCALE GENOMIC DNA]</scope>
    <source>
        <strain evidence="1 2">BE211</strain>
    </source>
</reference>
<protein>
    <submittedName>
        <fullName evidence="1">Uncharacterized protein</fullName>
    </submittedName>
</protein>